<dbReference type="EMBL" id="JARBHB010000002">
    <property type="protein sequence ID" value="KAJ8892198.1"/>
    <property type="molecule type" value="Genomic_DNA"/>
</dbReference>
<keyword evidence="3" id="KW-1185">Reference proteome</keyword>
<sequence>MGAWHPPNYVSSLGFGIKFKVTMFLMDYIEVQQLALHDILLLSYEVEGSGKERKGKENKGLAVERRCGEIWTALNIEILTVGKYGAVQGWGKREVPEKTRRPAASSSTIAIYENSGATLSGVEPSSLRTRRLVMGSQRDRSTSSLVCERHLPSEMRGRIWSRQVTQTAAPHGAGNRPSPAPSHHHISRRREVSATLAVGFMTT</sequence>
<organism evidence="2 3">
    <name type="scientific">Dryococelus australis</name>
    <dbReference type="NCBI Taxonomy" id="614101"/>
    <lineage>
        <taxon>Eukaryota</taxon>
        <taxon>Metazoa</taxon>
        <taxon>Ecdysozoa</taxon>
        <taxon>Arthropoda</taxon>
        <taxon>Hexapoda</taxon>
        <taxon>Insecta</taxon>
        <taxon>Pterygota</taxon>
        <taxon>Neoptera</taxon>
        <taxon>Polyneoptera</taxon>
        <taxon>Phasmatodea</taxon>
        <taxon>Verophasmatodea</taxon>
        <taxon>Anareolatae</taxon>
        <taxon>Phasmatidae</taxon>
        <taxon>Eurycanthinae</taxon>
        <taxon>Dryococelus</taxon>
    </lineage>
</organism>
<gene>
    <name evidence="2" type="ORF">PR048_004778</name>
</gene>
<comment type="caution">
    <text evidence="2">The sequence shown here is derived from an EMBL/GenBank/DDBJ whole genome shotgun (WGS) entry which is preliminary data.</text>
</comment>
<evidence type="ECO:0000313" key="3">
    <source>
        <dbReference type="Proteomes" id="UP001159363"/>
    </source>
</evidence>
<evidence type="ECO:0000313" key="2">
    <source>
        <dbReference type="EMBL" id="KAJ8892198.1"/>
    </source>
</evidence>
<evidence type="ECO:0000256" key="1">
    <source>
        <dbReference type="SAM" id="MobiDB-lite"/>
    </source>
</evidence>
<dbReference type="Proteomes" id="UP001159363">
    <property type="component" value="Chromosome 2"/>
</dbReference>
<name>A0ABQ9I6D9_9NEOP</name>
<feature type="region of interest" description="Disordered" evidence="1">
    <location>
        <begin position="161"/>
        <end position="191"/>
    </location>
</feature>
<protein>
    <submittedName>
        <fullName evidence="2">Uncharacterized protein</fullName>
    </submittedName>
</protein>
<reference evidence="2 3" key="1">
    <citation type="submission" date="2023-02" db="EMBL/GenBank/DDBJ databases">
        <title>LHISI_Scaffold_Assembly.</title>
        <authorList>
            <person name="Stuart O.P."/>
            <person name="Cleave R."/>
            <person name="Magrath M.J.L."/>
            <person name="Mikheyev A.S."/>
        </authorList>
    </citation>
    <scope>NUCLEOTIDE SEQUENCE [LARGE SCALE GENOMIC DNA]</scope>
    <source>
        <strain evidence="2">Daus_M_001</strain>
        <tissue evidence="2">Leg muscle</tissue>
    </source>
</reference>
<accession>A0ABQ9I6D9</accession>
<proteinExistence type="predicted"/>